<dbReference type="AlphaFoldDB" id="A0A084G7J7"/>
<accession>A0A084G7J7</accession>
<evidence type="ECO:0000256" key="6">
    <source>
        <dbReference type="SAM" id="MobiDB-lite"/>
    </source>
</evidence>
<dbReference type="EMBL" id="JOWA01000094">
    <property type="protein sequence ID" value="KEZ43309.1"/>
    <property type="molecule type" value="Genomic_DNA"/>
</dbReference>
<keyword evidence="9" id="KW-1185">Reference proteome</keyword>
<dbReference type="Proteomes" id="UP000028545">
    <property type="component" value="Unassembled WGS sequence"/>
</dbReference>
<protein>
    <recommendedName>
        <fullName evidence="7">Xylanolytic transcriptional activator regulatory domain-containing protein</fullName>
    </recommendedName>
</protein>
<gene>
    <name evidence="8" type="ORF">SAPIO_CDS4753</name>
</gene>
<keyword evidence="2" id="KW-0862">Zinc</keyword>
<evidence type="ECO:0000256" key="5">
    <source>
        <dbReference type="ARBA" id="ARBA00023242"/>
    </source>
</evidence>
<proteinExistence type="predicted"/>
<name>A0A084G7J7_PSEDA</name>
<dbReference type="KEGG" id="sapo:SAPIO_CDS4753"/>
<evidence type="ECO:0000256" key="1">
    <source>
        <dbReference type="ARBA" id="ARBA00022723"/>
    </source>
</evidence>
<reference evidence="8 9" key="1">
    <citation type="journal article" date="2014" name="Genome Announc.">
        <title>Draft genome sequence of the pathogenic fungus Scedosporium apiospermum.</title>
        <authorList>
            <person name="Vandeputte P."/>
            <person name="Ghamrawi S."/>
            <person name="Rechenmann M."/>
            <person name="Iltis A."/>
            <person name="Giraud S."/>
            <person name="Fleury M."/>
            <person name="Thornton C."/>
            <person name="Delhaes L."/>
            <person name="Meyer W."/>
            <person name="Papon N."/>
            <person name="Bouchara J.P."/>
        </authorList>
    </citation>
    <scope>NUCLEOTIDE SEQUENCE [LARGE SCALE GENOMIC DNA]</scope>
    <source>
        <strain evidence="8 9">IHEM 14462</strain>
    </source>
</reference>
<dbReference type="GO" id="GO:0003677">
    <property type="term" value="F:DNA binding"/>
    <property type="evidence" value="ECO:0007669"/>
    <property type="project" value="InterPro"/>
</dbReference>
<evidence type="ECO:0000313" key="9">
    <source>
        <dbReference type="Proteomes" id="UP000028545"/>
    </source>
</evidence>
<dbReference type="GO" id="GO:0008270">
    <property type="term" value="F:zinc ion binding"/>
    <property type="evidence" value="ECO:0007669"/>
    <property type="project" value="InterPro"/>
</dbReference>
<evidence type="ECO:0000259" key="7">
    <source>
        <dbReference type="Pfam" id="PF04082"/>
    </source>
</evidence>
<evidence type="ECO:0000256" key="3">
    <source>
        <dbReference type="ARBA" id="ARBA00023015"/>
    </source>
</evidence>
<organism evidence="8 9">
    <name type="scientific">Pseudallescheria apiosperma</name>
    <name type="common">Scedosporium apiospermum</name>
    <dbReference type="NCBI Taxonomy" id="563466"/>
    <lineage>
        <taxon>Eukaryota</taxon>
        <taxon>Fungi</taxon>
        <taxon>Dikarya</taxon>
        <taxon>Ascomycota</taxon>
        <taxon>Pezizomycotina</taxon>
        <taxon>Sordariomycetes</taxon>
        <taxon>Hypocreomycetidae</taxon>
        <taxon>Microascales</taxon>
        <taxon>Microascaceae</taxon>
        <taxon>Scedosporium</taxon>
    </lineage>
</organism>
<keyword evidence="4" id="KW-0804">Transcription</keyword>
<evidence type="ECO:0000256" key="2">
    <source>
        <dbReference type="ARBA" id="ARBA00022833"/>
    </source>
</evidence>
<dbReference type="RefSeq" id="XP_016643108.1">
    <property type="nucleotide sequence ID" value="XM_016787229.1"/>
</dbReference>
<dbReference type="HOGENOM" id="CLU_523933_0_0_1"/>
<evidence type="ECO:0000313" key="8">
    <source>
        <dbReference type="EMBL" id="KEZ43309.1"/>
    </source>
</evidence>
<dbReference type="GeneID" id="27723825"/>
<dbReference type="PANTHER" id="PTHR47660:SF2">
    <property type="entry name" value="TRANSCRIPTION FACTOR WITH C2H2 AND ZN(2)-CYS(6) DNA BINDING DOMAIN (EUROFUNG)"/>
    <property type="match status" value="1"/>
</dbReference>
<evidence type="ECO:0000256" key="4">
    <source>
        <dbReference type="ARBA" id="ARBA00023163"/>
    </source>
</evidence>
<dbReference type="PANTHER" id="PTHR47660">
    <property type="entry name" value="TRANSCRIPTION FACTOR WITH C2H2 AND ZN(2)-CYS(6) DNA BINDING DOMAIN (EUROFUNG)-RELATED-RELATED"/>
    <property type="match status" value="1"/>
</dbReference>
<keyword evidence="1" id="KW-0479">Metal-binding</keyword>
<dbReference type="GO" id="GO:0006351">
    <property type="term" value="P:DNA-templated transcription"/>
    <property type="evidence" value="ECO:0007669"/>
    <property type="project" value="InterPro"/>
</dbReference>
<sequence>MEVDNVPPPIGVVDESRFEPSLALHGLLDFTIDGEFGFEDVAAGLSNLPTSPSHYFSTIQPLNAGPGVNSGEAFYQQKHIALGIEAYKQSSLGVWEPSKHDHGGSGIESLSALGPSPPESLSLPQPGLDQSHLDQKMIRRGGRFYGPPNHHVPPLPEDVGAVLHEKWLGWIHQESFNRLVYRAFISDSQASIALSTNPLISFAELKAPMPTSAYLWHARSAEEWKSLYLEIPQRSTPLSLVEYLSDPVELQGCYDVHFCQLIILCGVWGMFWHYHQLRVALGKCRDTNAGLSLHHQKILQILEQFRINAPEEEELPARAEITLLFELLYMHLHMPFQEVELFAGKRTLDDARRALPQLRAWLDNEDSRQAVWHAGQVLRAAETFRPMHLRGFFAIAVYQAALTIWVYSIAPQIKGTDPSLFGNPDNLASLSICLNGPDLPAIQRFINRGKPGLCVIQPRGGGSYPDMTPAIPLSDHEAVVNVVQEILSDNFRGCEAPPPLVENLTLLLHNLGRAATNIKT</sequence>
<feature type="domain" description="Xylanolytic transcriptional activator regulatory" evidence="7">
    <location>
        <begin position="158"/>
        <end position="240"/>
    </location>
</feature>
<feature type="region of interest" description="Disordered" evidence="6">
    <location>
        <begin position="95"/>
        <end position="128"/>
    </location>
</feature>
<dbReference type="Pfam" id="PF04082">
    <property type="entry name" value="Fungal_trans"/>
    <property type="match status" value="1"/>
</dbReference>
<keyword evidence="5" id="KW-0539">Nucleus</keyword>
<feature type="compositionally biased region" description="Low complexity" evidence="6">
    <location>
        <begin position="108"/>
        <end position="128"/>
    </location>
</feature>
<comment type="caution">
    <text evidence="8">The sequence shown here is derived from an EMBL/GenBank/DDBJ whole genome shotgun (WGS) entry which is preliminary data.</text>
</comment>
<dbReference type="OrthoDB" id="40579at2759"/>
<dbReference type="VEuPathDB" id="FungiDB:SAPIO_CDS4753"/>
<keyword evidence="3" id="KW-0805">Transcription regulation</keyword>
<dbReference type="InterPro" id="IPR007219">
    <property type="entry name" value="XnlR_reg_dom"/>
</dbReference>